<evidence type="ECO:0000256" key="2">
    <source>
        <dbReference type="ARBA" id="ARBA00022857"/>
    </source>
</evidence>
<evidence type="ECO:0000256" key="3">
    <source>
        <dbReference type="ARBA" id="ARBA00023002"/>
    </source>
</evidence>
<dbReference type="EMBL" id="NAJM01000003">
    <property type="protein sequence ID" value="RVX75018.1"/>
    <property type="molecule type" value="Genomic_DNA"/>
</dbReference>
<dbReference type="Gene3D" id="3.40.50.720">
    <property type="entry name" value="NAD(P)-binding Rossmann-like Domain"/>
    <property type="match status" value="1"/>
</dbReference>
<dbReference type="GO" id="GO:0005737">
    <property type="term" value="C:cytoplasm"/>
    <property type="evidence" value="ECO:0007669"/>
    <property type="project" value="TreeGrafter"/>
</dbReference>
<dbReference type="Pfam" id="PF00106">
    <property type="entry name" value="adh_short"/>
    <property type="match status" value="1"/>
</dbReference>
<dbReference type="GO" id="GO:0016616">
    <property type="term" value="F:oxidoreductase activity, acting on the CH-OH group of donors, NAD or NADP as acceptor"/>
    <property type="evidence" value="ECO:0007669"/>
    <property type="project" value="TreeGrafter"/>
</dbReference>
<keyword evidence="2" id="KW-0521">NADP</keyword>
<reference evidence="5 6" key="1">
    <citation type="submission" date="2017-03" db="EMBL/GenBank/DDBJ databases">
        <title>Genomes of endolithic fungi from Antarctica.</title>
        <authorList>
            <person name="Coleine C."/>
            <person name="Masonjones S."/>
            <person name="Stajich J.E."/>
        </authorList>
    </citation>
    <scope>NUCLEOTIDE SEQUENCE [LARGE SCALE GENOMIC DNA]</scope>
    <source>
        <strain evidence="5 6">CCFEE 6314</strain>
    </source>
</reference>
<accession>A0A438NH16</accession>
<dbReference type="PROSITE" id="PS00061">
    <property type="entry name" value="ADH_SHORT"/>
    <property type="match status" value="1"/>
</dbReference>
<dbReference type="Proteomes" id="UP000288859">
    <property type="component" value="Unassembled WGS sequence"/>
</dbReference>
<dbReference type="VEuPathDB" id="FungiDB:PV10_06015"/>
<evidence type="ECO:0000256" key="4">
    <source>
        <dbReference type="RuleBase" id="RU000363"/>
    </source>
</evidence>
<dbReference type="PANTHER" id="PTHR44229:SF4">
    <property type="entry name" value="15-HYDROXYPROSTAGLANDIN DEHYDROGENASE [NAD(+)]"/>
    <property type="match status" value="1"/>
</dbReference>
<dbReference type="AlphaFoldDB" id="A0A438NH16"/>
<dbReference type="InterPro" id="IPR036291">
    <property type="entry name" value="NAD(P)-bd_dom_sf"/>
</dbReference>
<evidence type="ECO:0000313" key="5">
    <source>
        <dbReference type="EMBL" id="RVX75018.1"/>
    </source>
</evidence>
<dbReference type="PRINTS" id="PR00080">
    <property type="entry name" value="SDRFAMILY"/>
</dbReference>
<sequence>MLVALVTGGASGIGLATVQHLVQDGFNVCVMDINQSLEKGLVDKFGDRILFHCGNVTKYEDQAEAFKRTFEKWGQLDFVFANAGIGDRVDFCTPVEAVDGSPPRCDTLVLDVCVYGVVWTSYLSLYYFRQNKSKKGQLVMTSSLAGLYPAAPVPLYGAAKHAVIGLGRSLAKRLQELNEPISVNVVCPGYVTTPLVSQRLTKVLPEDMITPADTIVSAIKGFLAAPESTGIVAECSGKDIIYRDAPSYGNRQSEYFAEGQYKSLINEDEIMRDSAEKGKLLSKMET</sequence>
<dbReference type="OrthoDB" id="5371740at2759"/>
<keyword evidence="3" id="KW-0560">Oxidoreductase</keyword>
<comment type="caution">
    <text evidence="5">The sequence shown here is derived from an EMBL/GenBank/DDBJ whole genome shotgun (WGS) entry which is preliminary data.</text>
</comment>
<dbReference type="InterPro" id="IPR020904">
    <property type="entry name" value="Sc_DH/Rdtase_CS"/>
</dbReference>
<evidence type="ECO:0000256" key="1">
    <source>
        <dbReference type="ARBA" id="ARBA00006484"/>
    </source>
</evidence>
<proteinExistence type="inferred from homology"/>
<organism evidence="5 6">
    <name type="scientific">Exophiala mesophila</name>
    <name type="common">Black yeast-like fungus</name>
    <dbReference type="NCBI Taxonomy" id="212818"/>
    <lineage>
        <taxon>Eukaryota</taxon>
        <taxon>Fungi</taxon>
        <taxon>Dikarya</taxon>
        <taxon>Ascomycota</taxon>
        <taxon>Pezizomycotina</taxon>
        <taxon>Eurotiomycetes</taxon>
        <taxon>Chaetothyriomycetidae</taxon>
        <taxon>Chaetothyriales</taxon>
        <taxon>Herpotrichiellaceae</taxon>
        <taxon>Exophiala</taxon>
    </lineage>
</organism>
<protein>
    <submittedName>
        <fullName evidence="5">Uncharacterized protein</fullName>
    </submittedName>
</protein>
<dbReference type="PRINTS" id="PR00081">
    <property type="entry name" value="GDHRDH"/>
</dbReference>
<comment type="similarity">
    <text evidence="1 4">Belongs to the short-chain dehydrogenases/reductases (SDR) family.</text>
</comment>
<gene>
    <name evidence="5" type="ORF">B0A52_01295</name>
</gene>
<evidence type="ECO:0000313" key="6">
    <source>
        <dbReference type="Proteomes" id="UP000288859"/>
    </source>
</evidence>
<dbReference type="InterPro" id="IPR002347">
    <property type="entry name" value="SDR_fam"/>
</dbReference>
<dbReference type="PANTHER" id="PTHR44229">
    <property type="entry name" value="15-HYDROXYPROSTAGLANDIN DEHYDROGENASE [NAD(+)]"/>
    <property type="match status" value="1"/>
</dbReference>
<dbReference type="SUPFAM" id="SSF51735">
    <property type="entry name" value="NAD(P)-binding Rossmann-fold domains"/>
    <property type="match status" value="1"/>
</dbReference>
<name>A0A438NH16_EXOME</name>